<dbReference type="AlphaFoldDB" id="A0A6A4PKN7"/>
<sequence length="213" mass="23421">MEDMQFICASGSWSLKPGLLRLSLWTPDFNPELQRVTHSQCWVKISGLPHEYWCPTIIFTIAGGVGTPITLDEATKNRAFGHFARALVEVNLSTTVPSKILVERDGFEFFVGIEVENMPAFCSKCHTIGHLVANCKRSLKEVVDKVAKPSGMVEVAKQMAGTTSVVEQAGINLVIDLEIDSNKDINIEGMKKLLNMKDSNSEVSSEGEVDYSA</sequence>
<dbReference type="OrthoDB" id="1924068at2759"/>
<evidence type="ECO:0000313" key="1">
    <source>
        <dbReference type="EMBL" id="KAE9602006.1"/>
    </source>
</evidence>
<reference evidence="2" key="1">
    <citation type="journal article" date="2020" name="Nat. Commun.">
        <title>Genome sequence of the cluster root forming white lupin.</title>
        <authorList>
            <person name="Hufnagel B."/>
            <person name="Marques A."/>
            <person name="Soriano A."/>
            <person name="Marques L."/>
            <person name="Divol F."/>
            <person name="Doumas P."/>
            <person name="Sallet E."/>
            <person name="Mancinotti D."/>
            <person name="Carrere S."/>
            <person name="Marande W."/>
            <person name="Arribat S."/>
            <person name="Keller J."/>
            <person name="Huneau C."/>
            <person name="Blein T."/>
            <person name="Aime D."/>
            <person name="Laguerre M."/>
            <person name="Taylor J."/>
            <person name="Schubert V."/>
            <person name="Nelson M."/>
            <person name="Geu-Flores F."/>
            <person name="Crespi M."/>
            <person name="Gallardo-Guerrero K."/>
            <person name="Delaux P.-M."/>
            <person name="Salse J."/>
            <person name="Berges H."/>
            <person name="Guyot R."/>
            <person name="Gouzy J."/>
            <person name="Peret B."/>
        </authorList>
    </citation>
    <scope>NUCLEOTIDE SEQUENCE [LARGE SCALE GENOMIC DNA]</scope>
    <source>
        <strain evidence="2">cv. Amiga</strain>
    </source>
</reference>
<comment type="caution">
    <text evidence="1">The sequence shown here is derived from an EMBL/GenBank/DDBJ whole genome shotgun (WGS) entry which is preliminary data.</text>
</comment>
<evidence type="ECO:0000313" key="2">
    <source>
        <dbReference type="Proteomes" id="UP000447434"/>
    </source>
</evidence>
<dbReference type="PANTHER" id="PTHR31286">
    <property type="entry name" value="GLYCINE-RICH CELL WALL STRUCTURAL PROTEIN 1.8-LIKE"/>
    <property type="match status" value="1"/>
</dbReference>
<dbReference type="InterPro" id="IPR040256">
    <property type="entry name" value="At4g02000-like"/>
</dbReference>
<protein>
    <submittedName>
        <fullName evidence="1">Putative transcription factor interactor and regulator CCHC(Zn) family</fullName>
    </submittedName>
</protein>
<proteinExistence type="predicted"/>
<dbReference type="PANTHER" id="PTHR31286:SF60">
    <property type="entry name" value="PROTEIN, PUTATIVE-RELATED"/>
    <property type="match status" value="1"/>
</dbReference>
<accession>A0A6A4PKN7</accession>
<keyword evidence="2" id="KW-1185">Reference proteome</keyword>
<gene>
    <name evidence="1" type="ORF">Lalb_Chr13g0303791</name>
</gene>
<organism evidence="1 2">
    <name type="scientific">Lupinus albus</name>
    <name type="common">White lupine</name>
    <name type="synonym">Lupinus termis</name>
    <dbReference type="NCBI Taxonomy" id="3870"/>
    <lineage>
        <taxon>Eukaryota</taxon>
        <taxon>Viridiplantae</taxon>
        <taxon>Streptophyta</taxon>
        <taxon>Embryophyta</taxon>
        <taxon>Tracheophyta</taxon>
        <taxon>Spermatophyta</taxon>
        <taxon>Magnoliopsida</taxon>
        <taxon>eudicotyledons</taxon>
        <taxon>Gunneridae</taxon>
        <taxon>Pentapetalae</taxon>
        <taxon>rosids</taxon>
        <taxon>fabids</taxon>
        <taxon>Fabales</taxon>
        <taxon>Fabaceae</taxon>
        <taxon>Papilionoideae</taxon>
        <taxon>50 kb inversion clade</taxon>
        <taxon>genistoids sensu lato</taxon>
        <taxon>core genistoids</taxon>
        <taxon>Genisteae</taxon>
        <taxon>Lupinus</taxon>
    </lineage>
</organism>
<dbReference type="EMBL" id="WOCE01000013">
    <property type="protein sequence ID" value="KAE9602006.1"/>
    <property type="molecule type" value="Genomic_DNA"/>
</dbReference>
<name>A0A6A4PKN7_LUPAL</name>
<dbReference type="Proteomes" id="UP000447434">
    <property type="component" value="Chromosome 13"/>
</dbReference>